<accession>A0A9Q3I2A6</accession>
<sequence length="283" mass="31513">QTLHDACGQARKKCLFVVRPFRPRGQRSSCPRCPHKDSFVVNDDESIPERERTPDPKQADRNDSGQLALSPQASICPPPLLGHHPMVTSLLDWSKVIIRLMKDGDGEGTFELGPIFTMSCHPWYSNTKKKPTEYALTTLTRSIYPSSEPPEGVPTCEPEPEVAPTQSMEEPFGKSQIHFFNSSQLFLSRACPATPRSVIIINNMPIQSPLTPPPSTPTPDLPPIAAENPIASPPVPSSSHSYHHACQEFTDLQPITMISRAINRILVEHRHLLHMIPFVDETH</sequence>
<gene>
    <name evidence="2" type="ORF">O181_063179</name>
</gene>
<protein>
    <submittedName>
        <fullName evidence="2">Uncharacterized protein</fullName>
    </submittedName>
</protein>
<reference evidence="2" key="1">
    <citation type="submission" date="2021-03" db="EMBL/GenBank/DDBJ databases">
        <title>Draft genome sequence of rust myrtle Austropuccinia psidii MF-1, a brazilian biotype.</title>
        <authorList>
            <person name="Quecine M.C."/>
            <person name="Pachon D.M.R."/>
            <person name="Bonatelli M.L."/>
            <person name="Correr F.H."/>
            <person name="Franceschini L.M."/>
            <person name="Leite T.F."/>
            <person name="Margarido G.R.A."/>
            <person name="Almeida C.A."/>
            <person name="Ferrarezi J.A."/>
            <person name="Labate C.A."/>
        </authorList>
    </citation>
    <scope>NUCLEOTIDE SEQUENCE</scope>
    <source>
        <strain evidence="2">MF-1</strain>
    </source>
</reference>
<feature type="region of interest" description="Disordered" evidence="1">
    <location>
        <begin position="143"/>
        <end position="167"/>
    </location>
</feature>
<dbReference type="Proteomes" id="UP000765509">
    <property type="component" value="Unassembled WGS sequence"/>
</dbReference>
<proteinExistence type="predicted"/>
<feature type="compositionally biased region" description="Basic and acidic residues" evidence="1">
    <location>
        <begin position="47"/>
        <end position="63"/>
    </location>
</feature>
<evidence type="ECO:0000313" key="3">
    <source>
        <dbReference type="Proteomes" id="UP000765509"/>
    </source>
</evidence>
<feature type="region of interest" description="Disordered" evidence="1">
    <location>
        <begin position="23"/>
        <end position="74"/>
    </location>
</feature>
<dbReference type="EMBL" id="AVOT02030301">
    <property type="protein sequence ID" value="MBW0523464.1"/>
    <property type="molecule type" value="Genomic_DNA"/>
</dbReference>
<keyword evidence="3" id="KW-1185">Reference proteome</keyword>
<dbReference type="AlphaFoldDB" id="A0A9Q3I2A6"/>
<name>A0A9Q3I2A6_9BASI</name>
<evidence type="ECO:0000313" key="2">
    <source>
        <dbReference type="EMBL" id="MBW0523464.1"/>
    </source>
</evidence>
<organism evidence="2 3">
    <name type="scientific">Austropuccinia psidii MF-1</name>
    <dbReference type="NCBI Taxonomy" id="1389203"/>
    <lineage>
        <taxon>Eukaryota</taxon>
        <taxon>Fungi</taxon>
        <taxon>Dikarya</taxon>
        <taxon>Basidiomycota</taxon>
        <taxon>Pucciniomycotina</taxon>
        <taxon>Pucciniomycetes</taxon>
        <taxon>Pucciniales</taxon>
        <taxon>Sphaerophragmiaceae</taxon>
        <taxon>Austropuccinia</taxon>
    </lineage>
</organism>
<evidence type="ECO:0000256" key="1">
    <source>
        <dbReference type="SAM" id="MobiDB-lite"/>
    </source>
</evidence>
<comment type="caution">
    <text evidence="2">The sequence shown here is derived from an EMBL/GenBank/DDBJ whole genome shotgun (WGS) entry which is preliminary data.</text>
</comment>
<feature type="non-terminal residue" evidence="2">
    <location>
        <position position="1"/>
    </location>
</feature>
<feature type="compositionally biased region" description="Polar residues" evidence="1">
    <location>
        <begin position="64"/>
        <end position="73"/>
    </location>
</feature>